<sequence length="96" mass="10904">MGRLPDLHRRSSDYDATTTAMASSFSSSNLKAAPPIRRLHHTAFLELLRRSPPAALVTGLLLLPVIHQHVQSMWIVRKLNQMTLRWKIHFGPQSQP</sequence>
<dbReference type="AlphaFoldDB" id="A0A8J5WWI0"/>
<dbReference type="EMBL" id="JAAALK010000080">
    <property type="protein sequence ID" value="KAG8094608.1"/>
    <property type="molecule type" value="Genomic_DNA"/>
</dbReference>
<keyword evidence="2" id="KW-1185">Reference proteome</keyword>
<reference evidence="1" key="2">
    <citation type="submission" date="2021-02" db="EMBL/GenBank/DDBJ databases">
        <authorList>
            <person name="Kimball J.A."/>
            <person name="Haas M.W."/>
            <person name="Macchietto M."/>
            <person name="Kono T."/>
            <person name="Duquette J."/>
            <person name="Shao M."/>
        </authorList>
    </citation>
    <scope>NUCLEOTIDE SEQUENCE</scope>
    <source>
        <tissue evidence="1">Fresh leaf tissue</tissue>
    </source>
</reference>
<evidence type="ECO:0000313" key="1">
    <source>
        <dbReference type="EMBL" id="KAG8094608.1"/>
    </source>
</evidence>
<gene>
    <name evidence="1" type="ORF">GUJ93_ZPchr0012g19040</name>
</gene>
<dbReference type="Proteomes" id="UP000729402">
    <property type="component" value="Unassembled WGS sequence"/>
</dbReference>
<accession>A0A8J5WWI0</accession>
<evidence type="ECO:0000313" key="2">
    <source>
        <dbReference type="Proteomes" id="UP000729402"/>
    </source>
</evidence>
<comment type="caution">
    <text evidence="1">The sequence shown here is derived from an EMBL/GenBank/DDBJ whole genome shotgun (WGS) entry which is preliminary data.</text>
</comment>
<organism evidence="1 2">
    <name type="scientific">Zizania palustris</name>
    <name type="common">Northern wild rice</name>
    <dbReference type="NCBI Taxonomy" id="103762"/>
    <lineage>
        <taxon>Eukaryota</taxon>
        <taxon>Viridiplantae</taxon>
        <taxon>Streptophyta</taxon>
        <taxon>Embryophyta</taxon>
        <taxon>Tracheophyta</taxon>
        <taxon>Spermatophyta</taxon>
        <taxon>Magnoliopsida</taxon>
        <taxon>Liliopsida</taxon>
        <taxon>Poales</taxon>
        <taxon>Poaceae</taxon>
        <taxon>BOP clade</taxon>
        <taxon>Oryzoideae</taxon>
        <taxon>Oryzeae</taxon>
        <taxon>Zizaniinae</taxon>
        <taxon>Zizania</taxon>
    </lineage>
</organism>
<proteinExistence type="predicted"/>
<protein>
    <submittedName>
        <fullName evidence="1">Uncharacterized protein</fullName>
    </submittedName>
</protein>
<name>A0A8J5WWI0_ZIZPA</name>
<reference evidence="1" key="1">
    <citation type="journal article" date="2021" name="bioRxiv">
        <title>Whole Genome Assembly and Annotation of Northern Wild Rice, Zizania palustris L., Supports a Whole Genome Duplication in the Zizania Genus.</title>
        <authorList>
            <person name="Haas M."/>
            <person name="Kono T."/>
            <person name="Macchietto M."/>
            <person name="Millas R."/>
            <person name="McGilp L."/>
            <person name="Shao M."/>
            <person name="Duquette J."/>
            <person name="Hirsch C.N."/>
            <person name="Kimball J."/>
        </authorList>
    </citation>
    <scope>NUCLEOTIDE SEQUENCE</scope>
    <source>
        <tissue evidence="1">Fresh leaf tissue</tissue>
    </source>
</reference>